<proteinExistence type="predicted"/>
<gene>
    <name evidence="2" type="ORF">WG926_13065</name>
</gene>
<protein>
    <submittedName>
        <fullName evidence="2">DUF1127 domain-containing protein</fullName>
    </submittedName>
</protein>
<keyword evidence="3" id="KW-1185">Reference proteome</keyword>
<evidence type="ECO:0000259" key="1">
    <source>
        <dbReference type="Pfam" id="PF06568"/>
    </source>
</evidence>
<reference evidence="2 3" key="1">
    <citation type="submission" date="2024-03" db="EMBL/GenBank/DDBJ databases">
        <title>High-quality draft genome sequencing of Tistrella sp. BH-R2-4.</title>
        <authorList>
            <person name="Dong C."/>
        </authorList>
    </citation>
    <scope>NUCLEOTIDE SEQUENCE [LARGE SCALE GENOMIC DNA]</scope>
    <source>
        <strain evidence="2 3">BH-R2-4</strain>
    </source>
</reference>
<accession>A0ABU9YKC1</accession>
<dbReference type="Proteomes" id="UP001413721">
    <property type="component" value="Unassembled WGS sequence"/>
</dbReference>
<dbReference type="RefSeq" id="WP_345937485.1">
    <property type="nucleotide sequence ID" value="NZ_JBBKTW010000004.1"/>
</dbReference>
<dbReference type="InterPro" id="IPR009506">
    <property type="entry name" value="YjiS-like"/>
</dbReference>
<organism evidence="2 3">
    <name type="scientific">Tistrella arctica</name>
    <dbReference type="NCBI Taxonomy" id="3133430"/>
    <lineage>
        <taxon>Bacteria</taxon>
        <taxon>Pseudomonadati</taxon>
        <taxon>Pseudomonadota</taxon>
        <taxon>Alphaproteobacteria</taxon>
        <taxon>Geminicoccales</taxon>
        <taxon>Geminicoccaceae</taxon>
        <taxon>Tistrella</taxon>
    </lineage>
</organism>
<name>A0ABU9YKC1_9PROT</name>
<evidence type="ECO:0000313" key="2">
    <source>
        <dbReference type="EMBL" id="MEN2989239.1"/>
    </source>
</evidence>
<dbReference type="Pfam" id="PF06568">
    <property type="entry name" value="YjiS-like"/>
    <property type="match status" value="1"/>
</dbReference>
<dbReference type="EMBL" id="JBBKTW010000004">
    <property type="protein sequence ID" value="MEN2989239.1"/>
    <property type="molecule type" value="Genomic_DNA"/>
</dbReference>
<sequence>MSWLAHIVVTIFRTWPDRWRQRRDLRDMTDDQLRDLGISRRDAMREGRRPFWR</sequence>
<feature type="domain" description="YjiS-like" evidence="1">
    <location>
        <begin position="10"/>
        <end position="43"/>
    </location>
</feature>
<comment type="caution">
    <text evidence="2">The sequence shown here is derived from an EMBL/GenBank/DDBJ whole genome shotgun (WGS) entry which is preliminary data.</text>
</comment>
<evidence type="ECO:0000313" key="3">
    <source>
        <dbReference type="Proteomes" id="UP001413721"/>
    </source>
</evidence>